<dbReference type="EMBL" id="CP002955">
    <property type="protein sequence ID" value="AEL27415.1"/>
    <property type="molecule type" value="Genomic_DNA"/>
</dbReference>
<reference evidence="2" key="1">
    <citation type="submission" date="2011-07" db="EMBL/GenBank/DDBJ databases">
        <title>The complete genome of Cyclobacterium marinum DSM 745.</title>
        <authorList>
            <person name="Lucas S."/>
            <person name="Han J."/>
            <person name="Lapidus A."/>
            <person name="Bruce D."/>
            <person name="Goodwin L."/>
            <person name="Pitluck S."/>
            <person name="Peters L."/>
            <person name="Kyrpides N."/>
            <person name="Mavromatis K."/>
            <person name="Ivanova N."/>
            <person name="Ovchinnikova G."/>
            <person name="Chertkov O."/>
            <person name="Detter J.C."/>
            <person name="Tapia R."/>
            <person name="Han C."/>
            <person name="Land M."/>
            <person name="Hauser L."/>
            <person name="Markowitz V."/>
            <person name="Cheng J.-F."/>
            <person name="Hugenholtz P."/>
            <person name="Woyke T."/>
            <person name="Wu D."/>
            <person name="Tindall B."/>
            <person name="Schuetze A."/>
            <person name="Brambilla E."/>
            <person name="Klenk H.-P."/>
            <person name="Eisen J.A."/>
        </authorList>
    </citation>
    <scope>NUCLEOTIDE SEQUENCE [LARGE SCALE GENOMIC DNA]</scope>
    <source>
        <strain evidence="2">ATCC 25205 / DSM 745 / LMG 13164 / NCIMB 1802</strain>
    </source>
</reference>
<sequence length="412" mass="47366">MIEIYPKLGIADGLCPCCKGSNQSTSALYFQGMHVLGKYTCQACNLKYFTGLPSGHMAHFPVSFSSDSRYQLFDQKKAAWLADPLIHSMKDKLGAEGAFQIFNKSSGEELLLVNCLDSCFGHVFTKVWNVYKEKDRSSSRNIAVLIPEQCRWLLSKIEVEIWSVDMPLKSLSEGVVGLDAWVKNQFHRFKMVLLHPVFVHLDHQQMDFERILGEKPFDLAQFDQGVPQITFVWREDRFWLANRQLNWLYMFSRKFKLEKIFNPIFLWRQKTLLNRLVKIINKSFSEVNFVVTGLGKSTDFLDRIKDERVTSINFEIEKRWNSIFSKSQVVVAVHGSHMLVPSALAAGFVEILPKHKMDHLTEDICRTHTGRLGLFLGRIVDESTGPALVALHISSMIQRFHFVKSNLETKLV</sequence>
<dbReference type="OrthoDB" id="960963at2"/>
<organism evidence="1 2">
    <name type="scientific">Cyclobacterium marinum (strain ATCC 25205 / DSM 745 / LMG 13164 / NCIMB 1802)</name>
    <name type="common">Flectobacillus marinus</name>
    <dbReference type="NCBI Taxonomy" id="880070"/>
    <lineage>
        <taxon>Bacteria</taxon>
        <taxon>Pseudomonadati</taxon>
        <taxon>Bacteroidota</taxon>
        <taxon>Cytophagia</taxon>
        <taxon>Cytophagales</taxon>
        <taxon>Cyclobacteriaceae</taxon>
        <taxon>Cyclobacterium</taxon>
    </lineage>
</organism>
<evidence type="ECO:0000313" key="1">
    <source>
        <dbReference type="EMBL" id="AEL27415.1"/>
    </source>
</evidence>
<dbReference type="STRING" id="880070.Cycma_3703"/>
<keyword evidence="2" id="KW-1185">Reference proteome</keyword>
<evidence type="ECO:0000313" key="2">
    <source>
        <dbReference type="Proteomes" id="UP000001635"/>
    </source>
</evidence>
<protein>
    <submittedName>
        <fullName evidence="1">Uncharacterized protein</fullName>
    </submittedName>
</protein>
<dbReference type="eggNOG" id="ENOG502ZAVX">
    <property type="taxonomic scope" value="Bacteria"/>
</dbReference>
<dbReference type="AlphaFoldDB" id="G0J2S8"/>
<dbReference type="KEGG" id="cmr:Cycma_3703"/>
<proteinExistence type="predicted"/>
<dbReference type="HOGENOM" id="CLU_688144_0_0_10"/>
<dbReference type="Proteomes" id="UP000001635">
    <property type="component" value="Chromosome"/>
</dbReference>
<accession>G0J2S8</accession>
<dbReference type="RefSeq" id="WP_014021701.1">
    <property type="nucleotide sequence ID" value="NC_015914.1"/>
</dbReference>
<name>G0J2S8_CYCMS</name>
<gene>
    <name evidence="1" type="ordered locus">Cycma_3703</name>
</gene>